<dbReference type="InterPro" id="IPR015421">
    <property type="entry name" value="PyrdxlP-dep_Trfase_major"/>
</dbReference>
<dbReference type="Pfam" id="PF03711">
    <property type="entry name" value="OKR_DC_1_C"/>
    <property type="match status" value="1"/>
</dbReference>
<dbReference type="EMBL" id="RBZP01000008">
    <property type="protein sequence ID" value="RKQ33005.1"/>
    <property type="molecule type" value="Genomic_DNA"/>
</dbReference>
<dbReference type="AlphaFoldDB" id="A0A495A1T7"/>
<name>A0A495A1T7_9BACI</name>
<keyword evidence="5" id="KW-0456">Lyase</keyword>
<dbReference type="PANTHER" id="PTHR43277">
    <property type="entry name" value="ARGININE DECARBOXYLASE"/>
    <property type="match status" value="1"/>
</dbReference>
<keyword evidence="8" id="KW-0032">Aminotransferase</keyword>
<evidence type="ECO:0000259" key="6">
    <source>
        <dbReference type="Pfam" id="PF01276"/>
    </source>
</evidence>
<organism evidence="8 9">
    <name type="scientific">Oceanobacillus halophilus</name>
    <dbReference type="NCBI Taxonomy" id="930130"/>
    <lineage>
        <taxon>Bacteria</taxon>
        <taxon>Bacillati</taxon>
        <taxon>Bacillota</taxon>
        <taxon>Bacilli</taxon>
        <taxon>Bacillales</taxon>
        <taxon>Bacillaceae</taxon>
        <taxon>Oceanobacillus</taxon>
    </lineage>
</organism>
<evidence type="ECO:0000313" key="9">
    <source>
        <dbReference type="Proteomes" id="UP000269301"/>
    </source>
</evidence>
<gene>
    <name evidence="8" type="ORF">D8M06_11470</name>
</gene>
<evidence type="ECO:0000256" key="5">
    <source>
        <dbReference type="ARBA" id="ARBA00023239"/>
    </source>
</evidence>
<comment type="cofactor">
    <cofactor evidence="1">
        <name>pyridoxal 5'-phosphate</name>
        <dbReference type="ChEBI" id="CHEBI:597326"/>
    </cofactor>
</comment>
<dbReference type="InterPro" id="IPR052357">
    <property type="entry name" value="Orn_Lys_Arg_decarboxylase-I"/>
</dbReference>
<evidence type="ECO:0000313" key="8">
    <source>
        <dbReference type="EMBL" id="RKQ33005.1"/>
    </source>
</evidence>
<dbReference type="Pfam" id="PF01276">
    <property type="entry name" value="OKR_DC_1"/>
    <property type="match status" value="1"/>
</dbReference>
<dbReference type="RefSeq" id="WP_121204542.1">
    <property type="nucleotide sequence ID" value="NZ_RBZP01000008.1"/>
</dbReference>
<dbReference type="Gene3D" id="3.90.105.10">
    <property type="entry name" value="Molybdopterin biosynthesis moea protein, domain 2"/>
    <property type="match status" value="1"/>
</dbReference>
<keyword evidence="3" id="KW-0210">Decarboxylase</keyword>
<evidence type="ECO:0000256" key="3">
    <source>
        <dbReference type="ARBA" id="ARBA00022793"/>
    </source>
</evidence>
<accession>A0A495A1T7</accession>
<dbReference type="GO" id="GO:0008483">
    <property type="term" value="F:transaminase activity"/>
    <property type="evidence" value="ECO:0007669"/>
    <property type="project" value="UniProtKB-KW"/>
</dbReference>
<protein>
    <submittedName>
        <fullName evidence="8">Aminotransferase class I/II-fold pyridoxal phosphate-dependent enzyme</fullName>
    </submittedName>
</protein>
<dbReference type="Gene3D" id="3.40.640.10">
    <property type="entry name" value="Type I PLP-dependent aspartate aminotransferase-like (Major domain)"/>
    <property type="match status" value="1"/>
</dbReference>
<proteinExistence type="inferred from homology"/>
<keyword evidence="9" id="KW-1185">Reference proteome</keyword>
<evidence type="ECO:0000256" key="4">
    <source>
        <dbReference type="ARBA" id="ARBA00022898"/>
    </source>
</evidence>
<dbReference type="InterPro" id="IPR008286">
    <property type="entry name" value="Prn/Lys/Arg_de-COase_C"/>
</dbReference>
<keyword evidence="8" id="KW-0808">Transferase</keyword>
<comment type="similarity">
    <text evidence="2">Belongs to the Orn/Lys/Arg decarboxylase class-I family.</text>
</comment>
<feature type="domain" description="Orn/Lys/Arg decarboxylases family 1 pyridoxal-P attachment site" evidence="6">
    <location>
        <begin position="6"/>
        <end position="291"/>
    </location>
</feature>
<dbReference type="InterPro" id="IPR000310">
    <property type="entry name" value="Orn/Lys/Arg_deCO2ase_major_dom"/>
</dbReference>
<reference evidence="8 9" key="1">
    <citation type="journal article" date="2016" name="Int. J. Syst. Evol. Microbiol.">
        <title>Oceanobacillus halophilus sp. nov., a novel moderately halophilic bacterium from a hypersaline lake.</title>
        <authorList>
            <person name="Amoozegar M.A."/>
            <person name="Bagheri M."/>
            <person name="Makhdoumi A."/>
            <person name="Nikou M.M."/>
            <person name="Fazeli S.A.S."/>
            <person name="Schumann P."/>
            <person name="Sproer C."/>
            <person name="Sanchez-Porro C."/>
            <person name="Ventosa A."/>
        </authorList>
    </citation>
    <scope>NUCLEOTIDE SEQUENCE [LARGE SCALE GENOMIC DNA]</scope>
    <source>
        <strain evidence="8 9">DSM 23996</strain>
    </source>
</reference>
<feature type="domain" description="Orn/Lys/Arg decarboxylase C-terminal" evidence="7">
    <location>
        <begin position="401"/>
        <end position="454"/>
    </location>
</feature>
<dbReference type="OrthoDB" id="9815233at2"/>
<sequence length="478" mass="54148">MNQTNTPLFSKLQQFTMKDPVSFHVPGHKNGQVFSEEGVDFYKQMLRLDLTELSGLDDLHAPSGVIQEAEQLAAEFFKAEKTFFLVGGSTVGNLAMVLATCHSGDKVIVQRNCHKSIMNALELSGAHPIFIAPEYDSNVDRYTSIGFTTLTHSLERYPDAKAVVLTYPDYFGRTYEIKRMIELTHEYGIPVLVDEAHGVHFSLDNGFPTSALQLGADVVVQSAHKMAPAMTQGSYLHIKSRFILKERVAHYLQMLQSSSPSYPLMASLDLARAFLAAITPRDMRKIKQSVECVRGMLNKSDLWDVLPLTEYDDFLKITLHVKQRYSIQKVVNLLETENIFPELHTNNQILLIHGLAPFNSTERLEKAIKRINEQLKNDRNHATIDITKLFTEKIQELALSYQVMNQLTYIEAPIEKGIGNIAAEAIIPYPPGIPLILKGERITEKNVRILKHLLKQGVRIQQRIQNIKIYTNEQRSTF</sequence>
<evidence type="ECO:0000256" key="1">
    <source>
        <dbReference type="ARBA" id="ARBA00001933"/>
    </source>
</evidence>
<evidence type="ECO:0000259" key="7">
    <source>
        <dbReference type="Pfam" id="PF03711"/>
    </source>
</evidence>
<dbReference type="Proteomes" id="UP000269301">
    <property type="component" value="Unassembled WGS sequence"/>
</dbReference>
<dbReference type="GO" id="GO:0016831">
    <property type="term" value="F:carboxy-lyase activity"/>
    <property type="evidence" value="ECO:0007669"/>
    <property type="project" value="UniProtKB-KW"/>
</dbReference>
<keyword evidence="4" id="KW-0663">Pyridoxal phosphate</keyword>
<comment type="caution">
    <text evidence="8">The sequence shown here is derived from an EMBL/GenBank/DDBJ whole genome shotgun (WGS) entry which is preliminary data.</text>
</comment>
<dbReference type="CDD" id="cd00615">
    <property type="entry name" value="Orn_deC_like"/>
    <property type="match status" value="1"/>
</dbReference>
<dbReference type="SUPFAM" id="SSF53383">
    <property type="entry name" value="PLP-dependent transferases"/>
    <property type="match status" value="1"/>
</dbReference>
<dbReference type="PANTHER" id="PTHR43277:SF3">
    <property type="entry name" value="DECARBOXYLASE, PUTATIVE-RELATED"/>
    <property type="match status" value="1"/>
</dbReference>
<evidence type="ECO:0000256" key="2">
    <source>
        <dbReference type="ARBA" id="ARBA00010671"/>
    </source>
</evidence>
<dbReference type="InterPro" id="IPR015424">
    <property type="entry name" value="PyrdxlP-dep_Trfase"/>
</dbReference>